<dbReference type="PIRSF" id="PIRSF032064">
    <property type="entry name" value="UCP032064"/>
    <property type="match status" value="1"/>
</dbReference>
<organism evidence="1 2">
    <name type="scientific">Rubricella aquisinus</name>
    <dbReference type="NCBI Taxonomy" id="2028108"/>
    <lineage>
        <taxon>Bacteria</taxon>
        <taxon>Pseudomonadati</taxon>
        <taxon>Pseudomonadota</taxon>
        <taxon>Alphaproteobacteria</taxon>
        <taxon>Rhodobacterales</taxon>
        <taxon>Paracoccaceae</taxon>
        <taxon>Rubricella</taxon>
    </lineage>
</organism>
<evidence type="ECO:0000313" key="1">
    <source>
        <dbReference type="EMBL" id="MBB5514218.1"/>
    </source>
</evidence>
<name>A0A840WGE1_9RHOB</name>
<comment type="caution">
    <text evidence="1">The sequence shown here is derived from an EMBL/GenBank/DDBJ whole genome shotgun (WGS) entry which is preliminary data.</text>
</comment>
<accession>A0A840WGE1</accession>
<dbReference type="PANTHER" id="PTHR36456">
    <property type="entry name" value="UPF0232 PROTEIN SCO3875"/>
    <property type="match status" value="1"/>
</dbReference>
<dbReference type="InterPro" id="IPR007922">
    <property type="entry name" value="DciA-like"/>
</dbReference>
<protein>
    <recommendedName>
        <fullName evidence="3">DUF721 domain-containing protein</fullName>
    </recommendedName>
</protein>
<dbReference type="InterPro" id="IPR010593">
    <property type="entry name" value="DUF1159"/>
</dbReference>
<evidence type="ECO:0008006" key="3">
    <source>
        <dbReference type="Google" id="ProtNLM"/>
    </source>
</evidence>
<proteinExistence type="predicted"/>
<dbReference type="Proteomes" id="UP000553766">
    <property type="component" value="Unassembled WGS sequence"/>
</dbReference>
<dbReference type="RefSeq" id="WP_184007594.1">
    <property type="nucleotide sequence ID" value="NZ_JACIJS010000001.1"/>
</dbReference>
<keyword evidence="2" id="KW-1185">Reference proteome</keyword>
<dbReference type="Pfam" id="PF05258">
    <property type="entry name" value="DciA"/>
    <property type="match status" value="1"/>
</dbReference>
<gene>
    <name evidence="1" type="ORF">FHS89_000216</name>
</gene>
<dbReference type="PANTHER" id="PTHR36456:SF1">
    <property type="entry name" value="UPF0232 PROTEIN SCO3875"/>
    <property type="match status" value="1"/>
</dbReference>
<dbReference type="EMBL" id="JACIJS010000001">
    <property type="protein sequence ID" value="MBB5514218.1"/>
    <property type="molecule type" value="Genomic_DNA"/>
</dbReference>
<dbReference type="AlphaFoldDB" id="A0A840WGE1"/>
<reference evidence="1 2" key="1">
    <citation type="submission" date="2020-08" db="EMBL/GenBank/DDBJ databases">
        <title>Genomic Encyclopedia of Type Strains, Phase IV (KMG-IV): sequencing the most valuable type-strain genomes for metagenomic binning, comparative biology and taxonomic classification.</title>
        <authorList>
            <person name="Goeker M."/>
        </authorList>
    </citation>
    <scope>NUCLEOTIDE SEQUENCE [LARGE SCALE GENOMIC DNA]</scope>
    <source>
        <strain evidence="1 2">DSM 103377</strain>
    </source>
</reference>
<sequence>MAKSGASPANGNAGRTAPRRRYRFAQTGSLVTAQIRKVAESRGFAQMRLLTEWEEVVGPEVARLARPEKVGYARQGMGATLHVSCLPGAATDVQMMSTTILERVNACYGYRAVTKLRIVHAAAAVGMAEPAAAFVPRKPEPKPRQIAPEDRARLRDTINSIEDEGLRNALTLLDQNLHNQKDR</sequence>
<evidence type="ECO:0000313" key="2">
    <source>
        <dbReference type="Proteomes" id="UP000553766"/>
    </source>
</evidence>